<dbReference type="Pfam" id="PF10727">
    <property type="entry name" value="Rossmann-like"/>
    <property type="match status" value="1"/>
</dbReference>
<evidence type="ECO:0000313" key="3">
    <source>
        <dbReference type="EMBL" id="QNO13806.1"/>
    </source>
</evidence>
<dbReference type="InterPro" id="IPR019665">
    <property type="entry name" value="OxRdtase/DH_put_Rossmann_dom"/>
</dbReference>
<dbReference type="InterPro" id="IPR037108">
    <property type="entry name" value="TM1727-like_C_sf"/>
</dbReference>
<dbReference type="KEGG" id="acae:HYG86_03025"/>
<feature type="domain" description="DUF2520" evidence="2">
    <location>
        <begin position="134"/>
        <end position="257"/>
    </location>
</feature>
<dbReference type="SUPFAM" id="SSF48179">
    <property type="entry name" value="6-phosphogluconate dehydrogenase C-terminal domain-like"/>
    <property type="match status" value="1"/>
</dbReference>
<dbReference type="InterPro" id="IPR008927">
    <property type="entry name" value="6-PGluconate_DH-like_C_sf"/>
</dbReference>
<name>A0A7G9W544_ALKCA</name>
<dbReference type="RefSeq" id="WP_213167471.1">
    <property type="nucleotide sequence ID" value="NZ_CP058559.1"/>
</dbReference>
<keyword evidence="4" id="KW-1185">Reference proteome</keyword>
<dbReference type="EMBL" id="CP058559">
    <property type="protein sequence ID" value="QNO13806.1"/>
    <property type="molecule type" value="Genomic_DNA"/>
</dbReference>
<evidence type="ECO:0000313" key="4">
    <source>
        <dbReference type="Proteomes" id="UP000516160"/>
    </source>
</evidence>
<accession>A0A7G9W544</accession>
<organism evidence="3 4">
    <name type="scientific">Alkalicella caledoniensis</name>
    <dbReference type="NCBI Taxonomy" id="2731377"/>
    <lineage>
        <taxon>Bacteria</taxon>
        <taxon>Bacillati</taxon>
        <taxon>Bacillota</taxon>
        <taxon>Clostridia</taxon>
        <taxon>Eubacteriales</taxon>
        <taxon>Proteinivoracaceae</taxon>
        <taxon>Alkalicella</taxon>
    </lineage>
</organism>
<dbReference type="Gene3D" id="1.10.1040.20">
    <property type="entry name" value="ProC-like, C-terminal domain"/>
    <property type="match status" value="1"/>
</dbReference>
<gene>
    <name evidence="3" type="ORF">HYG86_03025</name>
</gene>
<dbReference type="SUPFAM" id="SSF51735">
    <property type="entry name" value="NAD(P)-binding Rossmann-fold domains"/>
    <property type="match status" value="1"/>
</dbReference>
<sequence>MNIGFIGAGKVGTVFGHYLKENGLNVVGYYSRNPESAQKAAEFSSAKVLSLEEVVEQSDIVFLTTPDSVIKKVCDDIGENIGFSNNQTIVHMSGALKSDILSKAKAQGANTFSLHPMQSFADTKKSIDAIHNTFFTMEGTGDKSAILEILKKIGNKFKEIEPEHKPLYHAAACVASNYLVTLAKVSTNMLKTIGFNEQEGHDVLMPLMQGTMDNIDKLGVVDALTGPIVRGDMVTIQNHLENLNDDQKSFYSALGLETLDVAEKRGLRKEDIEALKKILEGSGLNG</sequence>
<dbReference type="InterPro" id="IPR036291">
    <property type="entry name" value="NAD(P)-bd_dom_sf"/>
</dbReference>
<dbReference type="InterPro" id="IPR018931">
    <property type="entry name" value="DUF2520"/>
</dbReference>
<dbReference type="PANTHER" id="PTHR40459:SF1">
    <property type="entry name" value="CONSERVED HYPOTHETICAL ALANINE AND LEUCINE RICH PROTEIN"/>
    <property type="match status" value="1"/>
</dbReference>
<dbReference type="AlphaFoldDB" id="A0A7G9W544"/>
<feature type="domain" description="Putative oxidoreductase/dehydrogenase Rossmann-like" evidence="1">
    <location>
        <begin position="2"/>
        <end position="116"/>
    </location>
</feature>
<evidence type="ECO:0000259" key="2">
    <source>
        <dbReference type="Pfam" id="PF10728"/>
    </source>
</evidence>
<dbReference type="Gene3D" id="3.40.50.720">
    <property type="entry name" value="NAD(P)-binding Rossmann-like Domain"/>
    <property type="match status" value="1"/>
</dbReference>
<reference evidence="3 4" key="1">
    <citation type="submission" date="2020-07" db="EMBL/GenBank/DDBJ databases">
        <title>Alkalicella. sp. LB2 genome.</title>
        <authorList>
            <person name="Postec A."/>
            <person name="Quemeneur M."/>
        </authorList>
    </citation>
    <scope>NUCLEOTIDE SEQUENCE [LARGE SCALE GENOMIC DNA]</scope>
    <source>
        <strain evidence="3 4">LB2</strain>
    </source>
</reference>
<dbReference type="Proteomes" id="UP000516160">
    <property type="component" value="Chromosome"/>
</dbReference>
<protein>
    <submittedName>
        <fullName evidence="3">DUF2520 domain-containing protein</fullName>
    </submittedName>
</protein>
<dbReference type="Pfam" id="PF10728">
    <property type="entry name" value="DUF2520"/>
    <property type="match status" value="1"/>
</dbReference>
<evidence type="ECO:0000259" key="1">
    <source>
        <dbReference type="Pfam" id="PF10727"/>
    </source>
</evidence>
<proteinExistence type="predicted"/>
<dbReference type="PANTHER" id="PTHR40459">
    <property type="entry name" value="CONSERVED HYPOTHETICAL ALANINE AND LEUCINE RICH PROTEIN"/>
    <property type="match status" value="1"/>
</dbReference>